<dbReference type="Proteomes" id="UP000594342">
    <property type="component" value="Unassembled WGS sequence"/>
</dbReference>
<feature type="domain" description="Protein kinase" evidence="1">
    <location>
        <begin position="177"/>
        <end position="511"/>
    </location>
</feature>
<dbReference type="SMART" id="SM00220">
    <property type="entry name" value="S_TKc"/>
    <property type="match status" value="1"/>
</dbReference>
<keyword evidence="3" id="KW-1185">Reference proteome</keyword>
<sequence>MTEVQQTDQQLDQQTEQHWYKYYYDELSGRFFFSIDEVVACYGIIGFFDVNNYISLLNDKMGVYINNVKPVADQNQKVDYTDYVMTDESNHGKNLINRLFTSDAKKGLVQKISEQLQEYSLNMIEAQKTRQLDAELQKISSYIYCFNLSSEQKTYLEDHTSVPDDSAKINKFTVYKVIKSSMLGKGGQGVVYKCVANNFVGDKSAETYDCIAKMIVYKNIDAYSKNKEAHVLKYITEKGNCSDVIQYIDSFCSPGDPETFYIISEFAKCEELIVMIKNGLTFEESLVMAEKLANALKCMNTDYVTHRDIKPNNVIVAYNCEKNIPESERKDLSLLNQRIKIKVLDLGLGCVTNKETPPPYDGLDCDTEQVGTLPYFPPPVRDEDIENSSLEEITELHGKGDVASLGYTLVDLFYALVDNDIDINHRFMWSYETYGKNYKYRYPEYENLRSDIWDLISKMITKDTRKDVLDINGALAGLSGIKTKLQSIKSQKGGYKKLYAINKMNYSQLIL</sequence>
<proteinExistence type="predicted"/>
<evidence type="ECO:0000313" key="3">
    <source>
        <dbReference type="Proteomes" id="UP000594342"/>
    </source>
</evidence>
<dbReference type="InterPro" id="IPR000719">
    <property type="entry name" value="Prot_kinase_dom"/>
</dbReference>
<dbReference type="PANTHER" id="PTHR44167">
    <property type="entry name" value="OVARIAN-SPECIFIC SERINE/THREONINE-PROTEIN KINASE LOK-RELATED"/>
    <property type="match status" value="1"/>
</dbReference>
<dbReference type="PANTHER" id="PTHR44167:SF24">
    <property type="entry name" value="SERINE_THREONINE-PROTEIN KINASE CHK2"/>
    <property type="match status" value="1"/>
</dbReference>
<accession>A0A5K0UAF3</accession>
<dbReference type="Pfam" id="PF00069">
    <property type="entry name" value="Pkinase"/>
    <property type="match status" value="1"/>
</dbReference>
<dbReference type="InterPro" id="IPR011009">
    <property type="entry name" value="Kinase-like_dom_sf"/>
</dbReference>
<dbReference type="EMBL" id="UPSH01000002">
    <property type="protein sequence ID" value="VBB19069.1"/>
    <property type="molecule type" value="Genomic_DNA"/>
</dbReference>
<keyword evidence="2" id="KW-0808">Transferase</keyword>
<keyword evidence="2" id="KW-0418">Kinase</keyword>
<protein>
    <submittedName>
        <fullName evidence="2">Serine/threonine protein kinase</fullName>
    </submittedName>
</protein>
<evidence type="ECO:0000259" key="1">
    <source>
        <dbReference type="PROSITE" id="PS50011"/>
    </source>
</evidence>
<dbReference type="PROSITE" id="PS00108">
    <property type="entry name" value="PROTEIN_KINASE_ST"/>
    <property type="match status" value="1"/>
</dbReference>
<comment type="caution">
    <text evidence="2">The sequence shown here is derived from an EMBL/GenBank/DDBJ whole genome shotgun (WGS) entry which is preliminary data.</text>
</comment>
<dbReference type="PROSITE" id="PS50011">
    <property type="entry name" value="PROTEIN_KINASE_DOM"/>
    <property type="match status" value="1"/>
</dbReference>
<dbReference type="Gene3D" id="1.10.510.10">
    <property type="entry name" value="Transferase(Phosphotransferase) domain 1"/>
    <property type="match status" value="1"/>
</dbReference>
<dbReference type="GO" id="GO:0004674">
    <property type="term" value="F:protein serine/threonine kinase activity"/>
    <property type="evidence" value="ECO:0007669"/>
    <property type="project" value="UniProtKB-KW"/>
</dbReference>
<reference evidence="2 3" key="1">
    <citation type="submission" date="2018-10" db="EMBL/GenBank/DDBJ databases">
        <authorList>
            <consortium name="IHU Genomes"/>
        </authorList>
    </citation>
    <scope>NUCLEOTIDE SEQUENCE [LARGE SCALE GENOMIC DNA]</scope>
    <source>
        <strain evidence="2 3">A1</strain>
    </source>
</reference>
<name>A0A5K0UAF3_9VIRU</name>
<dbReference type="SUPFAM" id="SSF56112">
    <property type="entry name" value="Protein kinase-like (PK-like)"/>
    <property type="match status" value="1"/>
</dbReference>
<dbReference type="GO" id="GO:0005524">
    <property type="term" value="F:ATP binding"/>
    <property type="evidence" value="ECO:0007669"/>
    <property type="project" value="InterPro"/>
</dbReference>
<keyword evidence="2" id="KW-0723">Serine/threonine-protein kinase</keyword>
<gene>
    <name evidence="2" type="ORF">YASMINEVIRUS_1601</name>
</gene>
<evidence type="ECO:0000313" key="2">
    <source>
        <dbReference type="EMBL" id="VBB19069.1"/>
    </source>
</evidence>
<organism evidence="2 3">
    <name type="scientific">Yasminevirus sp. GU-2018</name>
    <dbReference type="NCBI Taxonomy" id="2420051"/>
    <lineage>
        <taxon>Viruses</taxon>
        <taxon>Varidnaviria</taxon>
        <taxon>Bamfordvirae</taxon>
        <taxon>Nucleocytoviricota</taxon>
        <taxon>Megaviricetes</taxon>
        <taxon>Imitervirales</taxon>
        <taxon>Mimiviridae</taxon>
        <taxon>Klosneuvirinae</taxon>
        <taxon>Yasminevirus</taxon>
        <taxon>Yasminevirus saudimassiliense</taxon>
    </lineage>
</organism>
<dbReference type="InterPro" id="IPR008271">
    <property type="entry name" value="Ser/Thr_kinase_AS"/>
</dbReference>